<dbReference type="Pfam" id="PF01507">
    <property type="entry name" value="PAPS_reduct"/>
    <property type="match status" value="1"/>
</dbReference>
<evidence type="ECO:0000259" key="1">
    <source>
        <dbReference type="Pfam" id="PF01507"/>
    </source>
</evidence>
<proteinExistence type="predicted"/>
<dbReference type="GO" id="GO:0003824">
    <property type="term" value="F:catalytic activity"/>
    <property type="evidence" value="ECO:0007669"/>
    <property type="project" value="InterPro"/>
</dbReference>
<dbReference type="PANTHER" id="PTHR43196">
    <property type="entry name" value="SULFATE ADENYLYLTRANSFERASE SUBUNIT 2"/>
    <property type="match status" value="1"/>
</dbReference>
<dbReference type="Gene3D" id="3.40.50.620">
    <property type="entry name" value="HUPs"/>
    <property type="match status" value="1"/>
</dbReference>
<comment type="caution">
    <text evidence="2">The sequence shown here is derived from an EMBL/GenBank/DDBJ whole genome shotgun (WGS) entry which is preliminary data.</text>
</comment>
<accession>A0A7C4H8Y6</accession>
<gene>
    <name evidence="2" type="ORF">ENU14_02815</name>
</gene>
<dbReference type="InterPro" id="IPR050128">
    <property type="entry name" value="Sulfate_adenylyltrnsfr_sub2"/>
</dbReference>
<dbReference type="PANTHER" id="PTHR43196:SF2">
    <property type="entry name" value="PHOSPHOADENOSINE PHOSPHOSULFATE REDUCTASE"/>
    <property type="match status" value="1"/>
</dbReference>
<dbReference type="EMBL" id="DTBJ01000020">
    <property type="protein sequence ID" value="HGM58505.1"/>
    <property type="molecule type" value="Genomic_DNA"/>
</dbReference>
<feature type="domain" description="Phosphoadenosine phosphosulphate reductase" evidence="1">
    <location>
        <begin position="214"/>
        <end position="384"/>
    </location>
</feature>
<organism evidence="2">
    <name type="scientific">Staphylothermus marinus</name>
    <dbReference type="NCBI Taxonomy" id="2280"/>
    <lineage>
        <taxon>Archaea</taxon>
        <taxon>Thermoproteota</taxon>
        <taxon>Thermoprotei</taxon>
        <taxon>Desulfurococcales</taxon>
        <taxon>Desulfurococcaceae</taxon>
        <taxon>Staphylothermus</taxon>
    </lineage>
</organism>
<dbReference type="AlphaFoldDB" id="A0A7C4H8Y6"/>
<dbReference type="InterPro" id="IPR002500">
    <property type="entry name" value="PAPS_reduct_dom"/>
</dbReference>
<reference evidence="2" key="1">
    <citation type="journal article" date="2020" name="mSystems">
        <title>Genome- and Community-Level Interaction Insights into Carbon Utilization and Element Cycling Functions of Hydrothermarchaeota in Hydrothermal Sediment.</title>
        <authorList>
            <person name="Zhou Z."/>
            <person name="Liu Y."/>
            <person name="Xu W."/>
            <person name="Pan J."/>
            <person name="Luo Z.H."/>
            <person name="Li M."/>
        </authorList>
    </citation>
    <scope>NUCLEOTIDE SEQUENCE [LARGE SCALE GENOMIC DNA]</scope>
    <source>
        <strain evidence="2">SpSt-642</strain>
    </source>
</reference>
<sequence>MSKYWLYNIIPNGFEYNLLSKVIEKYYGNWIHIDRVEQKYSFNIIISNKCSEFRLIKPNTVEVCVDKASMENIRRSIEIGRALLRQHVVWTNNTYSLFGEGFELEDYSIHPAYDIFIWRNGVETWILDSKNIVYGSNPLIQKRFGGEHLVYSGFRKVAKLIIPDSGFGFKAEQLSNEVNSNHLIDFIETNKAITTYYTVISRKFLESLGEPDHVLISFSGGKDSLVTLDLAIKHYGREMVTAVYVDTGVDFKETIEYVNELSSKLGVNIEYVYVPVREYLSIYGYPTKTNRWCTLFKTNGFKKVLMKYKEKYRKILVLVGDRDSESLKRSRKPPVRKKQGYLEATPIKQWSTIHVQLYIWLNNLPENPLYRYGFYRLGCNICPALTSLERYIMITRLGFRENELNPR</sequence>
<dbReference type="InterPro" id="IPR014729">
    <property type="entry name" value="Rossmann-like_a/b/a_fold"/>
</dbReference>
<evidence type="ECO:0000313" key="2">
    <source>
        <dbReference type="EMBL" id="HGM58505.1"/>
    </source>
</evidence>
<name>A0A7C4H8Y6_STAMA</name>
<dbReference type="CDD" id="cd23947">
    <property type="entry name" value="PAPS_reductase-like_YbdN"/>
    <property type="match status" value="1"/>
</dbReference>
<dbReference type="SUPFAM" id="SSF52402">
    <property type="entry name" value="Adenine nucleotide alpha hydrolases-like"/>
    <property type="match status" value="1"/>
</dbReference>
<protein>
    <submittedName>
        <fullName evidence="2">Phosphoadenosine phosphosulfate reductase</fullName>
    </submittedName>
</protein>